<accession>A0A445BNM0</accession>
<comment type="caution">
    <text evidence="2">The sequence shown here is derived from an EMBL/GenBank/DDBJ whole genome shotgun (WGS) entry which is preliminary data.</text>
</comment>
<dbReference type="InterPro" id="IPR036047">
    <property type="entry name" value="F-box-like_dom_sf"/>
</dbReference>
<evidence type="ECO:0000313" key="2">
    <source>
        <dbReference type="EMBL" id="RYR40251.1"/>
    </source>
</evidence>
<gene>
    <name evidence="2" type="ORF">Ahy_A09g045972</name>
</gene>
<dbReference type="PANTHER" id="PTHR31672">
    <property type="entry name" value="BNACNNG10540D PROTEIN"/>
    <property type="match status" value="1"/>
</dbReference>
<dbReference type="EMBL" id="SDMP01000009">
    <property type="protein sequence ID" value="RYR40251.1"/>
    <property type="molecule type" value="Genomic_DNA"/>
</dbReference>
<protein>
    <recommendedName>
        <fullName evidence="1">F-box domain-containing protein</fullName>
    </recommendedName>
</protein>
<evidence type="ECO:0000259" key="1">
    <source>
        <dbReference type="PROSITE" id="PS50181"/>
    </source>
</evidence>
<dbReference type="SUPFAM" id="SSF81383">
    <property type="entry name" value="F-box domain"/>
    <property type="match status" value="1"/>
</dbReference>
<dbReference type="InterPro" id="IPR050796">
    <property type="entry name" value="SCF_F-box_component"/>
</dbReference>
<dbReference type="Proteomes" id="UP000289738">
    <property type="component" value="Chromosome A09"/>
</dbReference>
<sequence length="339" mass="39216">MSDITPNHSFFQDQKLPNELMMDIFFKADLKTLMQCRVLNKFWNEMLSPYSLMKELTFKNMDKYTSLFIHMELPPWENSTMNITSIDPIDGAVRSCELPFTVSNIGWWNVIGSDYGNICIRYTIGGFLSELIVWNPLMKCVRFLSDPASKQCCQAIFGSWINGTSKNLRLHRLGYHSVFYQAKAFWINWVESTQYSVANCVVMFDIYLCEFKKIKIPRKAIKDFQYLIVYEDILCFVSHESKPDGNRVNFWKVDIEDGGFLHWKCITGISNVGIITNPSLKVGAEFLMFNEDDRSNDNDNVAASSGFSISKLNMHTKGSETFVYRTRVQDMMFKSVTKV</sequence>
<name>A0A445BNM0_ARAHY</name>
<dbReference type="PROSITE" id="PS50181">
    <property type="entry name" value="FBOX"/>
    <property type="match status" value="1"/>
</dbReference>
<evidence type="ECO:0000313" key="3">
    <source>
        <dbReference type="Proteomes" id="UP000289738"/>
    </source>
</evidence>
<proteinExistence type="predicted"/>
<dbReference type="AlphaFoldDB" id="A0A445BNM0"/>
<feature type="domain" description="F-box" evidence="1">
    <location>
        <begin position="10"/>
        <end position="61"/>
    </location>
</feature>
<keyword evidence="3" id="KW-1185">Reference proteome</keyword>
<organism evidence="2 3">
    <name type="scientific">Arachis hypogaea</name>
    <name type="common">Peanut</name>
    <dbReference type="NCBI Taxonomy" id="3818"/>
    <lineage>
        <taxon>Eukaryota</taxon>
        <taxon>Viridiplantae</taxon>
        <taxon>Streptophyta</taxon>
        <taxon>Embryophyta</taxon>
        <taxon>Tracheophyta</taxon>
        <taxon>Spermatophyta</taxon>
        <taxon>Magnoliopsida</taxon>
        <taxon>eudicotyledons</taxon>
        <taxon>Gunneridae</taxon>
        <taxon>Pentapetalae</taxon>
        <taxon>rosids</taxon>
        <taxon>fabids</taxon>
        <taxon>Fabales</taxon>
        <taxon>Fabaceae</taxon>
        <taxon>Papilionoideae</taxon>
        <taxon>50 kb inversion clade</taxon>
        <taxon>dalbergioids sensu lato</taxon>
        <taxon>Dalbergieae</taxon>
        <taxon>Pterocarpus clade</taxon>
        <taxon>Arachis</taxon>
    </lineage>
</organism>
<reference evidence="2 3" key="1">
    <citation type="submission" date="2019-01" db="EMBL/GenBank/DDBJ databases">
        <title>Sequencing of cultivated peanut Arachis hypogaea provides insights into genome evolution and oil improvement.</title>
        <authorList>
            <person name="Chen X."/>
        </authorList>
    </citation>
    <scope>NUCLEOTIDE SEQUENCE [LARGE SCALE GENOMIC DNA]</scope>
    <source>
        <strain evidence="3">cv. Fuhuasheng</strain>
        <tissue evidence="2">Leaves</tissue>
    </source>
</reference>
<dbReference type="InterPro" id="IPR001810">
    <property type="entry name" value="F-box_dom"/>
</dbReference>